<feature type="transmembrane region" description="Helical" evidence="7">
    <location>
        <begin position="143"/>
        <end position="169"/>
    </location>
</feature>
<dbReference type="InterPro" id="IPR013833">
    <property type="entry name" value="Cyt_c_oxidase_su3_a-hlx"/>
</dbReference>
<protein>
    <recommendedName>
        <fullName evidence="8">Heme-copper oxidase subunit III family profile domain-containing protein</fullName>
    </recommendedName>
</protein>
<dbReference type="InterPro" id="IPR035973">
    <property type="entry name" value="Cyt_c_oxidase_su3-like_sf"/>
</dbReference>
<evidence type="ECO:0000256" key="2">
    <source>
        <dbReference type="ARBA" id="ARBA00010581"/>
    </source>
</evidence>
<feature type="domain" description="Heme-copper oxidase subunit III family profile" evidence="8">
    <location>
        <begin position="32"/>
        <end position="209"/>
    </location>
</feature>
<feature type="transmembrane region" description="Helical" evidence="7">
    <location>
        <begin position="189"/>
        <end position="208"/>
    </location>
</feature>
<keyword evidence="3 6" id="KW-0812">Transmembrane</keyword>
<feature type="transmembrane region" description="Helical" evidence="7">
    <location>
        <begin position="70"/>
        <end position="93"/>
    </location>
</feature>
<keyword evidence="10" id="KW-1185">Reference proteome</keyword>
<feature type="transmembrane region" description="Helical" evidence="7">
    <location>
        <begin position="105"/>
        <end position="122"/>
    </location>
</feature>
<feature type="transmembrane region" description="Helical" evidence="7">
    <location>
        <begin position="34"/>
        <end position="58"/>
    </location>
</feature>
<dbReference type="Gene3D" id="1.20.120.80">
    <property type="entry name" value="Cytochrome c oxidase, subunit III, four-helix bundle"/>
    <property type="match status" value="1"/>
</dbReference>
<sequence length="209" mass="22739">MEQTVPAALTPAALTPAALMPADSAPRLHGDLAVWLVILIELATFALLFASFAFARVWEPQVFAQSQATLDLRFGAVNTMLLVSGSAGVARAVQALRAGAAPARAGRWWLFALACGVAFLALKGVEYADKFEAGVGLTTNTFYMFYILLTGFHFLHVLVGVVFIAVLWFHTRRGAYGPGRTHVPETGAAFWHMVDLLWIVLFPLVYVMK</sequence>
<evidence type="ECO:0000256" key="1">
    <source>
        <dbReference type="ARBA" id="ARBA00004141"/>
    </source>
</evidence>
<evidence type="ECO:0000259" key="8">
    <source>
        <dbReference type="PROSITE" id="PS50253"/>
    </source>
</evidence>
<proteinExistence type="inferred from homology"/>
<organism evidence="9 10">
    <name type="scientific">Sphaerotilus microaerophilus</name>
    <dbReference type="NCBI Taxonomy" id="2914710"/>
    <lineage>
        <taxon>Bacteria</taxon>
        <taxon>Pseudomonadati</taxon>
        <taxon>Pseudomonadota</taxon>
        <taxon>Betaproteobacteria</taxon>
        <taxon>Burkholderiales</taxon>
        <taxon>Sphaerotilaceae</taxon>
        <taxon>Sphaerotilus</taxon>
    </lineage>
</organism>
<comment type="similarity">
    <text evidence="2 6">Belongs to the cytochrome c oxidase subunit 3 family.</text>
</comment>
<reference evidence="9" key="1">
    <citation type="submission" date="2022-04" db="EMBL/GenBank/DDBJ databases">
        <title>Whole genome sequence of Sphaerotilus sp. FB-5.</title>
        <authorList>
            <person name="Takeda M."/>
            <person name="Narihara S."/>
            <person name="Akimoto M."/>
            <person name="Akimoto R."/>
            <person name="Nishiyashiki S."/>
            <person name="Murakami T."/>
        </authorList>
    </citation>
    <scope>NUCLEOTIDE SEQUENCE</scope>
    <source>
        <strain evidence="9">FB-5</strain>
    </source>
</reference>
<name>A0ABN6PSN4_9BURK</name>
<evidence type="ECO:0000256" key="4">
    <source>
        <dbReference type="ARBA" id="ARBA00022989"/>
    </source>
</evidence>
<evidence type="ECO:0000256" key="7">
    <source>
        <dbReference type="SAM" id="Phobius"/>
    </source>
</evidence>
<evidence type="ECO:0000313" key="9">
    <source>
        <dbReference type="EMBL" id="BDI07098.1"/>
    </source>
</evidence>
<dbReference type="InterPro" id="IPR000298">
    <property type="entry name" value="Cyt_c_oxidase-like_su3"/>
</dbReference>
<dbReference type="PROSITE" id="PS50253">
    <property type="entry name" value="COX3"/>
    <property type="match status" value="1"/>
</dbReference>
<dbReference type="RefSeq" id="WP_251970322.1">
    <property type="nucleotide sequence ID" value="NZ_AP025730.1"/>
</dbReference>
<dbReference type="Proteomes" id="UP001057498">
    <property type="component" value="Chromosome"/>
</dbReference>
<evidence type="ECO:0000313" key="10">
    <source>
        <dbReference type="Proteomes" id="UP001057498"/>
    </source>
</evidence>
<dbReference type="PANTHER" id="PTHR11403">
    <property type="entry name" value="CYTOCHROME C OXIDASE SUBUNIT III"/>
    <property type="match status" value="1"/>
</dbReference>
<dbReference type="Pfam" id="PF00510">
    <property type="entry name" value="COX3"/>
    <property type="match status" value="1"/>
</dbReference>
<evidence type="ECO:0000256" key="3">
    <source>
        <dbReference type="ARBA" id="ARBA00022692"/>
    </source>
</evidence>
<dbReference type="EMBL" id="AP025730">
    <property type="protein sequence ID" value="BDI07098.1"/>
    <property type="molecule type" value="Genomic_DNA"/>
</dbReference>
<comment type="subcellular location">
    <subcellularLocation>
        <location evidence="6">Cell membrane</location>
        <topology evidence="6">Multi-pass membrane protein</topology>
    </subcellularLocation>
    <subcellularLocation>
        <location evidence="1">Membrane</location>
        <topology evidence="1">Multi-pass membrane protein</topology>
    </subcellularLocation>
</comment>
<gene>
    <name evidence="9" type="primary">norE</name>
    <name evidence="9" type="ORF">CATMQ487_40680</name>
</gene>
<keyword evidence="5 7" id="KW-0472">Membrane</keyword>
<keyword evidence="4 7" id="KW-1133">Transmembrane helix</keyword>
<dbReference type="InterPro" id="IPR024791">
    <property type="entry name" value="Cyt_c/ubiquinol_Oxase_su3"/>
</dbReference>
<evidence type="ECO:0000256" key="5">
    <source>
        <dbReference type="ARBA" id="ARBA00023136"/>
    </source>
</evidence>
<dbReference type="SUPFAM" id="SSF81452">
    <property type="entry name" value="Cytochrome c oxidase subunit III-like"/>
    <property type="match status" value="1"/>
</dbReference>
<dbReference type="PANTHER" id="PTHR11403:SF6">
    <property type="entry name" value="NITRIC OXIDE REDUCTASE SUBUNIT E"/>
    <property type="match status" value="1"/>
</dbReference>
<accession>A0ABN6PSN4</accession>
<evidence type="ECO:0000256" key="6">
    <source>
        <dbReference type="RuleBase" id="RU003376"/>
    </source>
</evidence>